<keyword evidence="2" id="KW-0732">Signal</keyword>
<dbReference type="InterPro" id="IPR011123">
    <property type="entry name" value="Y_Y_Y"/>
</dbReference>
<dbReference type="AlphaFoldDB" id="A0A2V3PPZ9"/>
<gene>
    <name evidence="4" type="ORF">CLV62_10762</name>
</gene>
<dbReference type="SUPFAM" id="SSF50978">
    <property type="entry name" value="WD40 repeat-like"/>
    <property type="match status" value="1"/>
</dbReference>
<dbReference type="Proteomes" id="UP000247973">
    <property type="component" value="Unassembled WGS sequence"/>
</dbReference>
<dbReference type="InterPro" id="IPR016032">
    <property type="entry name" value="Sig_transdc_resp-reg_C-effctor"/>
</dbReference>
<organism evidence="4 5">
    <name type="scientific">Dysgonomonas alginatilytica</name>
    <dbReference type="NCBI Taxonomy" id="1605892"/>
    <lineage>
        <taxon>Bacteria</taxon>
        <taxon>Pseudomonadati</taxon>
        <taxon>Bacteroidota</taxon>
        <taxon>Bacteroidia</taxon>
        <taxon>Bacteroidales</taxon>
        <taxon>Dysgonomonadaceae</taxon>
        <taxon>Dysgonomonas</taxon>
    </lineage>
</organism>
<keyword evidence="1" id="KW-0812">Transmembrane</keyword>
<evidence type="ECO:0000313" key="4">
    <source>
        <dbReference type="EMBL" id="PXV65470.1"/>
    </source>
</evidence>
<dbReference type="Gene3D" id="2.60.40.10">
    <property type="entry name" value="Immunoglobulins"/>
    <property type="match status" value="1"/>
</dbReference>
<feature type="signal peptide" evidence="2">
    <location>
        <begin position="1"/>
        <end position="20"/>
    </location>
</feature>
<evidence type="ECO:0000256" key="1">
    <source>
        <dbReference type="SAM" id="Phobius"/>
    </source>
</evidence>
<dbReference type="Gene3D" id="2.130.10.10">
    <property type="entry name" value="YVTN repeat-like/Quinoprotein amine dehydrogenase"/>
    <property type="match status" value="2"/>
</dbReference>
<reference evidence="4 5" key="1">
    <citation type="submission" date="2018-03" db="EMBL/GenBank/DDBJ databases">
        <title>Genomic Encyclopedia of Archaeal and Bacterial Type Strains, Phase II (KMG-II): from individual species to whole genera.</title>
        <authorList>
            <person name="Goeker M."/>
        </authorList>
    </citation>
    <scope>NUCLEOTIDE SEQUENCE [LARGE SCALE GENOMIC DNA]</scope>
    <source>
        <strain evidence="4 5">DSM 100214</strain>
    </source>
</reference>
<proteinExistence type="predicted"/>
<protein>
    <submittedName>
        <fullName evidence="4">YXYXY domain-containing protein</fullName>
    </submittedName>
</protein>
<name>A0A2V3PPZ9_9BACT</name>
<dbReference type="InterPro" id="IPR015943">
    <property type="entry name" value="WD40/YVTN_repeat-like_dom_sf"/>
</dbReference>
<feature type="domain" description="Two component regulator three Y" evidence="3">
    <location>
        <begin position="659"/>
        <end position="722"/>
    </location>
</feature>
<dbReference type="Pfam" id="PF07495">
    <property type="entry name" value="Y_Y_Y"/>
    <property type="match status" value="1"/>
</dbReference>
<keyword evidence="1" id="KW-1133">Transmembrane helix</keyword>
<comment type="caution">
    <text evidence="4">The sequence shown here is derived from an EMBL/GenBank/DDBJ whole genome shotgun (WGS) entry which is preliminary data.</text>
</comment>
<accession>A0A2V3PPZ9</accession>
<dbReference type="EMBL" id="QICL01000007">
    <property type="protein sequence ID" value="PXV65470.1"/>
    <property type="molecule type" value="Genomic_DNA"/>
</dbReference>
<dbReference type="InterPro" id="IPR036322">
    <property type="entry name" value="WD40_repeat_dom_sf"/>
</dbReference>
<feature type="transmembrane region" description="Helical" evidence="1">
    <location>
        <begin position="729"/>
        <end position="747"/>
    </location>
</feature>
<dbReference type="SUPFAM" id="SSF46894">
    <property type="entry name" value="C-terminal effector domain of the bipartite response regulators"/>
    <property type="match status" value="1"/>
</dbReference>
<sequence>MRDRLYIIYCLLLFSLPTFASWQRNIINHERNTYKGGFQNWMVEQANNQWMYFANTNGLLQFDGVNWNLYPIKNKIVRSVEITGKRIYVGGSSEFGYFEPNSIGLPTYYSLSDKLSNWWGEVWSIYTIDNQTYFLDDGNILIYNTSKDTIEKITTNYKIDCSTLINNKIYLGTTEGIFFLNHRNKVELLAPSEVLKGKKIVELLSYDNKILVITARNGLYLLDNSWCENIQSIADNFIAKNQLFCASLAESQVALGSVQNGVFLFDLKKKEYHEVFNLTNGLSNNTVLSSTFDRNHNLWLGLDKGISYIDLQSPIRPMFAINSPIGTGYCSALFNNELYLGTNQGLYKMGKNGEYQLIKDSEGQIWSLTIYDNTLFCGGDNGITVISPQSTYKINLTGIWEIHPLASNPNRMIAGAYSGFRILEKKNGIWQFSHNVANFFNSSRGFIEDEINNTFWVVNMGTSIQRITLNNTQDSLINRKEYNLKDIIIGENTTFRKIDNNLVICALDGIYQYSRISDNFDRYAQLEKLLDGSKYYEYLKVDELKNIWYVSDKSLKLLPYGKDGYNKNTFNIGLANDLISGYENVTLLDSISAIVAVDKAFVKVDLSSDHKRNTSLNIAIRKLVATSNDSTLYYGNSSEPIRIPYSLNSINIHFAATEYSKNEDILYSYRLRGIDEKWSTPAPKTIKEYTNLIEGEYTFEVKAFIKGEHTAGETTRIKFEILSPWYRSMWAWIVYGLFLLLISYYIYKRTIGKQKKIINEKGELLIAQSKQYEEERMLKDKKIYELQNENLKTKLHYKTQELSGYILNIVRKNEMLEDVRKNVMSISKSLDENKQTSVIKQKVVRLITQINNNIDHDKDFEVFQSNFNLIHKDLFTLLDNKYPHLTRNDKILCAYLKMNLTSKEIAPLLNISIRGVEVSRYRLRKKMNLDKDLNLSDFLHNLK</sequence>
<evidence type="ECO:0000259" key="3">
    <source>
        <dbReference type="Pfam" id="PF07495"/>
    </source>
</evidence>
<keyword evidence="5" id="KW-1185">Reference proteome</keyword>
<dbReference type="RefSeq" id="WP_245904046.1">
    <property type="nucleotide sequence ID" value="NZ_QICL01000007.1"/>
</dbReference>
<dbReference type="GO" id="GO:0003677">
    <property type="term" value="F:DNA binding"/>
    <property type="evidence" value="ECO:0007669"/>
    <property type="project" value="InterPro"/>
</dbReference>
<dbReference type="InterPro" id="IPR013783">
    <property type="entry name" value="Ig-like_fold"/>
</dbReference>
<keyword evidence="1" id="KW-0472">Membrane</keyword>
<evidence type="ECO:0000313" key="5">
    <source>
        <dbReference type="Proteomes" id="UP000247973"/>
    </source>
</evidence>
<dbReference type="GO" id="GO:0006355">
    <property type="term" value="P:regulation of DNA-templated transcription"/>
    <property type="evidence" value="ECO:0007669"/>
    <property type="project" value="InterPro"/>
</dbReference>
<feature type="chain" id="PRO_5016172796" evidence="2">
    <location>
        <begin position="21"/>
        <end position="943"/>
    </location>
</feature>
<evidence type="ECO:0000256" key="2">
    <source>
        <dbReference type="SAM" id="SignalP"/>
    </source>
</evidence>